<name>A0A0R2QGI4_9ACTN</name>
<dbReference type="AlphaFoldDB" id="A0A0R2QGI4"/>
<reference evidence="1 2" key="1">
    <citation type="submission" date="2015-10" db="EMBL/GenBank/DDBJ databases">
        <title>Metagenome-Assembled Genomes uncover a global brackish microbiome.</title>
        <authorList>
            <person name="Hugerth L.W."/>
            <person name="Larsson J."/>
            <person name="Alneberg J."/>
            <person name="Lindh M.V."/>
            <person name="Legrand C."/>
            <person name="Pinhassi J."/>
            <person name="Andersson A.F."/>
        </authorList>
    </citation>
    <scope>NUCLEOTIDE SEQUENCE [LARGE SCALE GENOMIC DNA]</scope>
    <source>
        <strain evidence="1">BACL6 MAG-120924-bin43</strain>
    </source>
</reference>
<organism evidence="1 2">
    <name type="scientific">Acidimicrobiia bacterium BACL6 MAG-120924-bin43</name>
    <dbReference type="NCBI Taxonomy" id="1655583"/>
    <lineage>
        <taxon>Bacteria</taxon>
        <taxon>Bacillati</taxon>
        <taxon>Actinomycetota</taxon>
        <taxon>Acidimicrobiia</taxon>
        <taxon>acIV cluster</taxon>
    </lineage>
</organism>
<evidence type="ECO:0008006" key="3">
    <source>
        <dbReference type="Google" id="ProtNLM"/>
    </source>
</evidence>
<protein>
    <recommendedName>
        <fullName evidence="3">RadC-like JAB domain-containing protein</fullName>
    </recommendedName>
</protein>
<evidence type="ECO:0000313" key="2">
    <source>
        <dbReference type="Proteomes" id="UP000051017"/>
    </source>
</evidence>
<dbReference type="Proteomes" id="UP000051017">
    <property type="component" value="Unassembled WGS sequence"/>
</dbReference>
<dbReference type="EMBL" id="LIBJ01000017">
    <property type="protein sequence ID" value="KRO49345.1"/>
    <property type="molecule type" value="Genomic_DNA"/>
</dbReference>
<comment type="caution">
    <text evidence="1">The sequence shown here is derived from an EMBL/GenBank/DDBJ whole genome shotgun (WGS) entry which is preliminary data.</text>
</comment>
<evidence type="ECO:0000313" key="1">
    <source>
        <dbReference type="EMBL" id="KRO49345.1"/>
    </source>
</evidence>
<gene>
    <name evidence="1" type="ORF">ABR75_06255</name>
</gene>
<sequence>MLQTLRAPIYLPRANTDPVSSPHAALAVFSLALRRPLCDEILVLMLDNQLRGIGLMSFDAVASISNNINHAIGLCSSVLNATSLSICTVEPYPLSRGNDLKYLEIAQDLCQHAGLKLIDWLVVTRGAVINIRAVS</sequence>
<proteinExistence type="predicted"/>
<accession>A0A0R2QGI4</accession>